<proteinExistence type="predicted"/>
<dbReference type="EMBL" id="GGEC01093863">
    <property type="protein sequence ID" value="MBX74347.1"/>
    <property type="molecule type" value="Transcribed_RNA"/>
</dbReference>
<organism evidence="1">
    <name type="scientific">Rhizophora mucronata</name>
    <name type="common">Asiatic mangrove</name>
    <dbReference type="NCBI Taxonomy" id="61149"/>
    <lineage>
        <taxon>Eukaryota</taxon>
        <taxon>Viridiplantae</taxon>
        <taxon>Streptophyta</taxon>
        <taxon>Embryophyta</taxon>
        <taxon>Tracheophyta</taxon>
        <taxon>Spermatophyta</taxon>
        <taxon>Magnoliopsida</taxon>
        <taxon>eudicotyledons</taxon>
        <taxon>Gunneridae</taxon>
        <taxon>Pentapetalae</taxon>
        <taxon>rosids</taxon>
        <taxon>fabids</taxon>
        <taxon>Malpighiales</taxon>
        <taxon>Rhizophoraceae</taxon>
        <taxon>Rhizophora</taxon>
    </lineage>
</organism>
<dbReference type="AlphaFoldDB" id="A0A2P2R5B0"/>
<reference evidence="1" key="1">
    <citation type="submission" date="2018-02" db="EMBL/GenBank/DDBJ databases">
        <title>Rhizophora mucronata_Transcriptome.</title>
        <authorList>
            <person name="Meera S.P."/>
            <person name="Sreeshan A."/>
            <person name="Augustine A."/>
        </authorList>
    </citation>
    <scope>NUCLEOTIDE SEQUENCE</scope>
    <source>
        <tissue evidence="1">Leaf</tissue>
    </source>
</reference>
<accession>A0A2P2R5B0</accession>
<protein>
    <submittedName>
        <fullName evidence="1">Uncharacterized protein</fullName>
    </submittedName>
</protein>
<evidence type="ECO:0000313" key="1">
    <source>
        <dbReference type="EMBL" id="MBX74347.1"/>
    </source>
</evidence>
<sequence>MRRKWRKNDYLISFGY</sequence>
<name>A0A2P2R5B0_RHIMU</name>